<name>A0A2N9XWT7_9NEIS</name>
<dbReference type="AlphaFoldDB" id="A0A2N9XWT7"/>
<sequence length="87" mass="10336">MPKVQCRCGFIMRIHTLEEDFVYDLISDNDLWNIIDTWSKNEKFTSEDFLSAFNSKSFEVYKCPSCERLYIEESPGSCDLDRYIKET</sequence>
<gene>
    <name evidence="1" type="ORF">BHC48_00730</name>
</gene>
<comment type="caution">
    <text evidence="1">The sequence shown here is derived from an EMBL/GenBank/DDBJ whole genome shotgun (WGS) entry which is preliminary data.</text>
</comment>
<accession>A0A2N9XWT7</accession>
<evidence type="ECO:0000313" key="1">
    <source>
        <dbReference type="EMBL" id="PIT54242.1"/>
    </source>
</evidence>
<organism evidence="1 2">
    <name type="scientific">Snodgrassella alvi</name>
    <dbReference type="NCBI Taxonomy" id="1196083"/>
    <lineage>
        <taxon>Bacteria</taxon>
        <taxon>Pseudomonadati</taxon>
        <taxon>Pseudomonadota</taxon>
        <taxon>Betaproteobacteria</taxon>
        <taxon>Neisseriales</taxon>
        <taxon>Neisseriaceae</taxon>
        <taxon>Snodgrassella</taxon>
    </lineage>
</organism>
<proteinExistence type="predicted"/>
<dbReference type="Proteomes" id="UP000231484">
    <property type="component" value="Unassembled WGS sequence"/>
</dbReference>
<reference evidence="1 2" key="1">
    <citation type="journal article" date="2017" name="MBio">
        <title>Type VI secretion-mediated competition in the bee gut microbiome.</title>
        <authorList>
            <person name="Steele M.I."/>
            <person name="Kwong W.K."/>
            <person name="Powell J.E."/>
            <person name="Whiteley M."/>
            <person name="Moran N.A."/>
        </authorList>
    </citation>
    <scope>NUCLEOTIDE SEQUENCE [LARGE SCALE GENOMIC DNA]</scope>
    <source>
        <strain evidence="1 2">Occ4-2</strain>
    </source>
</reference>
<evidence type="ECO:0000313" key="2">
    <source>
        <dbReference type="Proteomes" id="UP000231484"/>
    </source>
</evidence>
<dbReference type="EMBL" id="MEIQ01000002">
    <property type="protein sequence ID" value="PIT54242.1"/>
    <property type="molecule type" value="Genomic_DNA"/>
</dbReference>
<protein>
    <submittedName>
        <fullName evidence="1">Uncharacterized protein</fullName>
    </submittedName>
</protein>